<accession>A0A0J6I894</accession>
<dbReference type="Pfam" id="PF03583">
    <property type="entry name" value="LIP"/>
    <property type="match status" value="1"/>
</dbReference>
<dbReference type="PIRSF" id="PIRSF029171">
    <property type="entry name" value="Esterase_LipA"/>
    <property type="match status" value="1"/>
</dbReference>
<organism evidence="3 4">
    <name type="scientific">Coccidioides posadasii RMSCC 3488</name>
    <dbReference type="NCBI Taxonomy" id="454284"/>
    <lineage>
        <taxon>Eukaryota</taxon>
        <taxon>Fungi</taxon>
        <taxon>Dikarya</taxon>
        <taxon>Ascomycota</taxon>
        <taxon>Pezizomycotina</taxon>
        <taxon>Eurotiomycetes</taxon>
        <taxon>Eurotiomycetidae</taxon>
        <taxon>Onygenales</taxon>
        <taxon>Onygenaceae</taxon>
        <taxon>Coccidioides</taxon>
    </lineage>
</organism>
<evidence type="ECO:0000313" key="4">
    <source>
        <dbReference type="Proteomes" id="UP000054567"/>
    </source>
</evidence>
<name>A0A0J6I894_COCPO</name>
<dbReference type="AlphaFoldDB" id="A0A0J6I894"/>
<comment type="similarity">
    <text evidence="2">Belongs to the AB hydrolase superfamily. Lipase family.</text>
</comment>
<dbReference type="PANTHER" id="PTHR34853:SF5">
    <property type="entry name" value="LIP-DOMAIN-CONTAINING PROTEIN-RELATED"/>
    <property type="match status" value="1"/>
</dbReference>
<dbReference type="InterPro" id="IPR005152">
    <property type="entry name" value="Lipase_secreted"/>
</dbReference>
<keyword evidence="2" id="KW-0732">Signal</keyword>
<gene>
    <name evidence="3" type="ORF">CPAG_04035</name>
</gene>
<dbReference type="InterPro" id="IPR029058">
    <property type="entry name" value="AB_hydrolase_fold"/>
</dbReference>
<evidence type="ECO:0000313" key="3">
    <source>
        <dbReference type="EMBL" id="KMM67702.1"/>
    </source>
</evidence>
<evidence type="ECO:0000256" key="2">
    <source>
        <dbReference type="PIRNR" id="PIRNR029171"/>
    </source>
</evidence>
<dbReference type="Proteomes" id="UP000054567">
    <property type="component" value="Unassembled WGS sequence"/>
</dbReference>
<dbReference type="OrthoDB" id="2373480at2759"/>
<dbReference type="Gene3D" id="3.40.50.1820">
    <property type="entry name" value="alpha/beta hydrolase"/>
    <property type="match status" value="1"/>
</dbReference>
<sequence>MAFRAAWLLVLYLCALAAHAIPPPLEARGRPVLPEKDPFYIPPEGYEKAAPGEILRSREVPYPIAAFTTFRINLAGAYQLLYRSSDNFGKPTATVTTVLVPHKADYNKVVSYQVAEDAASINCAPSYALQLKSATGGPFGTIVTQAELLLMIAALEKGWVVTVPDFEGPKGAFLANVRAGYAVLDGIRATLASTKITGVNCKARVTMWGYSGGSLASGFAAELQPAYAPELKIAGVALGGTVPKISTVIGSINKSIFTGLIPGGIIGLSREYPVVESILRTQIKEEKKEKFMKADNQCFGANILTYAFDDMYAYLKDPDILNLEYVTEILDYNSMGSHVPKIPVLIYKAKNDVISPWNETVAIFDRYCAGGADVEFRTDLTADHASGTITGAPQAMIWLDERMRGIPVEKGCSKETQLTGLLEPGALRGDVLDNNPRSFLIFLGKPVGKQSGRYLELAGPITY</sequence>
<dbReference type="EMBL" id="DS268110">
    <property type="protein sequence ID" value="KMM67702.1"/>
    <property type="molecule type" value="Genomic_DNA"/>
</dbReference>
<reference evidence="3 4" key="1">
    <citation type="submission" date="2007-06" db="EMBL/GenBank/DDBJ databases">
        <title>The Genome Sequence of Coccidioides posadasii RMSCC_3488.</title>
        <authorList>
            <consortium name="Coccidioides Genome Resources Consortium"/>
            <consortium name="The Broad Institute Genome Sequencing Platform"/>
            <person name="Henn M.R."/>
            <person name="Sykes S."/>
            <person name="Young S."/>
            <person name="Jaffe D."/>
            <person name="Berlin A."/>
            <person name="Alvarez P."/>
            <person name="Butler J."/>
            <person name="Gnerre S."/>
            <person name="Grabherr M."/>
            <person name="Mauceli E."/>
            <person name="Brockman W."/>
            <person name="Kodira C."/>
            <person name="Alvarado L."/>
            <person name="Zeng Q."/>
            <person name="Crawford M."/>
            <person name="Antoine C."/>
            <person name="Devon K."/>
            <person name="Galgiani J."/>
            <person name="Orsborn K."/>
            <person name="Lewis M.L."/>
            <person name="Nusbaum C."/>
            <person name="Galagan J."/>
            <person name="Birren B."/>
        </authorList>
    </citation>
    <scope>NUCLEOTIDE SEQUENCE [LARGE SCALE GENOMIC DNA]</scope>
    <source>
        <strain evidence="3 4">RMSCC 3488</strain>
    </source>
</reference>
<protein>
    <submittedName>
        <fullName evidence="3">Lipase 8</fullName>
    </submittedName>
</protein>
<dbReference type="PANTHER" id="PTHR34853">
    <property type="match status" value="1"/>
</dbReference>
<feature type="chain" id="PRO_5013434456" evidence="2">
    <location>
        <begin position="21"/>
        <end position="463"/>
    </location>
</feature>
<reference evidence="4" key="3">
    <citation type="journal article" date="2010" name="Genome Res.">
        <title>Population genomic sequencing of Coccidioides fungi reveals recent hybridization and transposon control.</title>
        <authorList>
            <person name="Neafsey D.E."/>
            <person name="Barker B.M."/>
            <person name="Sharpton T.J."/>
            <person name="Stajich J.E."/>
            <person name="Park D.J."/>
            <person name="Whiston E."/>
            <person name="Hung C.-Y."/>
            <person name="McMahan C."/>
            <person name="White J."/>
            <person name="Sykes S."/>
            <person name="Heiman D."/>
            <person name="Young S."/>
            <person name="Zeng Q."/>
            <person name="Abouelleil A."/>
            <person name="Aftuck L."/>
            <person name="Bessette D."/>
            <person name="Brown A."/>
            <person name="FitzGerald M."/>
            <person name="Lui A."/>
            <person name="Macdonald J.P."/>
            <person name="Priest M."/>
            <person name="Orbach M.J."/>
            <person name="Galgiani J.N."/>
            <person name="Kirkland T.N."/>
            <person name="Cole G.T."/>
            <person name="Birren B.W."/>
            <person name="Henn M.R."/>
            <person name="Taylor J.W."/>
            <person name="Rounsley S.D."/>
        </authorList>
    </citation>
    <scope>NUCLEOTIDE SEQUENCE [LARGE SCALE GENOMIC DNA]</scope>
    <source>
        <strain evidence="4">RMSCC 3488</strain>
    </source>
</reference>
<keyword evidence="1" id="KW-0378">Hydrolase</keyword>
<dbReference type="Gene3D" id="1.10.260.130">
    <property type="match status" value="1"/>
</dbReference>
<reference evidence="4" key="2">
    <citation type="journal article" date="2009" name="Genome Res.">
        <title>Comparative genomic analyses of the human fungal pathogens Coccidioides and their relatives.</title>
        <authorList>
            <person name="Sharpton T.J."/>
            <person name="Stajich J.E."/>
            <person name="Rounsley S.D."/>
            <person name="Gardner M.J."/>
            <person name="Wortman J.R."/>
            <person name="Jordar V.S."/>
            <person name="Maiti R."/>
            <person name="Kodira C.D."/>
            <person name="Neafsey D.E."/>
            <person name="Zeng Q."/>
            <person name="Hung C.-Y."/>
            <person name="McMahan C."/>
            <person name="Muszewska A."/>
            <person name="Grynberg M."/>
            <person name="Mandel M.A."/>
            <person name="Kellner E.M."/>
            <person name="Barker B.M."/>
            <person name="Galgiani J.N."/>
            <person name="Orbach M.J."/>
            <person name="Kirkland T.N."/>
            <person name="Cole G.T."/>
            <person name="Henn M.R."/>
            <person name="Birren B.W."/>
            <person name="Taylor J.W."/>
        </authorList>
    </citation>
    <scope>NUCLEOTIDE SEQUENCE [LARGE SCALE GENOMIC DNA]</scope>
    <source>
        <strain evidence="4">RMSCC 3488</strain>
    </source>
</reference>
<evidence type="ECO:0000256" key="1">
    <source>
        <dbReference type="ARBA" id="ARBA00022801"/>
    </source>
</evidence>
<dbReference type="VEuPathDB" id="FungiDB:CPAG_04035"/>
<dbReference type="GO" id="GO:0016042">
    <property type="term" value="P:lipid catabolic process"/>
    <property type="evidence" value="ECO:0007669"/>
    <property type="project" value="UniProtKB-UniRule"/>
</dbReference>
<proteinExistence type="inferred from homology"/>
<feature type="signal peptide" evidence="2">
    <location>
        <begin position="1"/>
        <end position="20"/>
    </location>
</feature>
<dbReference type="GO" id="GO:0004806">
    <property type="term" value="F:triacylglycerol lipase activity"/>
    <property type="evidence" value="ECO:0007669"/>
    <property type="project" value="UniProtKB-UniRule"/>
</dbReference>
<dbReference type="SUPFAM" id="SSF53474">
    <property type="entry name" value="alpha/beta-Hydrolases"/>
    <property type="match status" value="1"/>
</dbReference>